<evidence type="ECO:0000256" key="1">
    <source>
        <dbReference type="SAM" id="Phobius"/>
    </source>
</evidence>
<evidence type="ECO:0000313" key="2">
    <source>
        <dbReference type="EMBL" id="KAK0950870.1"/>
    </source>
</evidence>
<accession>A0AAN6H319</accession>
<protein>
    <submittedName>
        <fullName evidence="2">Uncharacterized protein</fullName>
    </submittedName>
</protein>
<dbReference type="EMBL" id="JAUJLE010000761">
    <property type="protein sequence ID" value="KAK0950870.1"/>
    <property type="molecule type" value="Genomic_DNA"/>
</dbReference>
<proteinExistence type="predicted"/>
<keyword evidence="1" id="KW-0812">Transmembrane</keyword>
<name>A0AAN6H319_9PEZI</name>
<reference evidence="2" key="1">
    <citation type="submission" date="2023-06" db="EMBL/GenBank/DDBJ databases">
        <title>Black Yeasts Isolated from many extreme environments.</title>
        <authorList>
            <person name="Coleine C."/>
            <person name="Stajich J.E."/>
            <person name="Selbmann L."/>
        </authorList>
    </citation>
    <scope>NUCLEOTIDE SEQUENCE</scope>
    <source>
        <strain evidence="2">CCFEE 5200</strain>
    </source>
</reference>
<sequence>MTLSSSAWGVTVLNIVEDVEKNELMRTLTDRSEVQNDSMIYQIAQLECFIFFNFDRLTTIDIEPAHHLLDTVSRLPDTVVDYRSATHLTCGGDSYLQPQPGQPSPQHRKAYELSYRTPQYQLVSTTVEIIPLSLALLTRLARLSGTMRAFFALVMGLSMLSVVLAAAIPAGLEAIASTTLAVSSLAASSLATSSVSLAPSARFTAPANASLIFVGSLPGLPAPGNKAAASRSPIFAIPATVAVPPATATAADVATSTSTSSLSPAASATQVVHHAGVYLPYQCSTAWSLEESLPNPAACSYCYDNETNACYEALNCQWSYRLDGLICPGGLPSASKPSSVATSATTAPAPSATPQERCLTEYDIVLDVFNIWGANWDQQKLDGKGTPGWGKGLYHQLHGCGGLSHWRFEPIAPTPEHPYTFHAWGRTTIWKGLCIERAMRSAGAPRGHCYGTT</sequence>
<dbReference type="Proteomes" id="UP001175353">
    <property type="component" value="Unassembled WGS sequence"/>
</dbReference>
<gene>
    <name evidence="2" type="ORF">LTR91_025360</name>
</gene>
<feature type="transmembrane region" description="Helical" evidence="1">
    <location>
        <begin position="149"/>
        <end position="168"/>
    </location>
</feature>
<dbReference type="AlphaFoldDB" id="A0AAN6H319"/>
<evidence type="ECO:0000313" key="3">
    <source>
        <dbReference type="Proteomes" id="UP001175353"/>
    </source>
</evidence>
<comment type="caution">
    <text evidence="2">The sequence shown here is derived from an EMBL/GenBank/DDBJ whole genome shotgun (WGS) entry which is preliminary data.</text>
</comment>
<organism evidence="2 3">
    <name type="scientific">Friedmanniomyces endolithicus</name>
    <dbReference type="NCBI Taxonomy" id="329885"/>
    <lineage>
        <taxon>Eukaryota</taxon>
        <taxon>Fungi</taxon>
        <taxon>Dikarya</taxon>
        <taxon>Ascomycota</taxon>
        <taxon>Pezizomycotina</taxon>
        <taxon>Dothideomycetes</taxon>
        <taxon>Dothideomycetidae</taxon>
        <taxon>Mycosphaerellales</taxon>
        <taxon>Teratosphaeriaceae</taxon>
        <taxon>Friedmanniomyces</taxon>
    </lineage>
</organism>
<keyword evidence="3" id="KW-1185">Reference proteome</keyword>
<keyword evidence="1" id="KW-0472">Membrane</keyword>
<keyword evidence="1" id="KW-1133">Transmembrane helix</keyword>